<sequence length="115" mass="12764">MALIAEELVQEWLHRTGHFTIRGARVGVYELDLLALRITPHGLVARHIEVACNVRPIGSLGPTKSARLQNEDEQRANVAAWFQTKFHAPGKEALRATLAPGVTWSFEVVTHTDSD</sequence>
<dbReference type="AlphaFoldDB" id="A0A7C9LVY5"/>
<evidence type="ECO:0000313" key="2">
    <source>
        <dbReference type="Proteomes" id="UP000483286"/>
    </source>
</evidence>
<reference evidence="1 2" key="1">
    <citation type="submission" date="2019-12" db="EMBL/GenBank/DDBJ databases">
        <title>Deinococcus sp. HMF7620 Genome sequencing and assembly.</title>
        <authorList>
            <person name="Kang H."/>
            <person name="Kim H."/>
            <person name="Joh K."/>
        </authorList>
    </citation>
    <scope>NUCLEOTIDE SEQUENCE [LARGE SCALE GENOMIC DNA]</scope>
    <source>
        <strain evidence="1 2">HMF7620</strain>
    </source>
</reference>
<protein>
    <submittedName>
        <fullName evidence="1">Uncharacterized protein</fullName>
    </submittedName>
</protein>
<dbReference type="EMBL" id="WQLB01000022">
    <property type="protein sequence ID" value="MVN88080.1"/>
    <property type="molecule type" value="Genomic_DNA"/>
</dbReference>
<keyword evidence="2" id="KW-1185">Reference proteome</keyword>
<proteinExistence type="predicted"/>
<dbReference type="Proteomes" id="UP000483286">
    <property type="component" value="Unassembled WGS sequence"/>
</dbReference>
<dbReference type="RefSeq" id="WP_157460139.1">
    <property type="nucleotide sequence ID" value="NZ_WQLB01000022.1"/>
</dbReference>
<evidence type="ECO:0000313" key="1">
    <source>
        <dbReference type="EMBL" id="MVN88080.1"/>
    </source>
</evidence>
<comment type="caution">
    <text evidence="1">The sequence shown here is derived from an EMBL/GenBank/DDBJ whole genome shotgun (WGS) entry which is preliminary data.</text>
</comment>
<accession>A0A7C9LVY5</accession>
<organism evidence="1 2">
    <name type="scientific">Deinococcus arboris</name>
    <dbReference type="NCBI Taxonomy" id="2682977"/>
    <lineage>
        <taxon>Bacteria</taxon>
        <taxon>Thermotogati</taxon>
        <taxon>Deinococcota</taxon>
        <taxon>Deinococci</taxon>
        <taxon>Deinococcales</taxon>
        <taxon>Deinococcaceae</taxon>
        <taxon>Deinococcus</taxon>
    </lineage>
</organism>
<name>A0A7C9LVY5_9DEIO</name>
<gene>
    <name evidence="1" type="ORF">GO986_15110</name>
</gene>